<evidence type="ECO:0000256" key="2">
    <source>
        <dbReference type="SAM" id="Coils"/>
    </source>
</evidence>
<dbReference type="Pfam" id="PF02037">
    <property type="entry name" value="SAP"/>
    <property type="match status" value="2"/>
</dbReference>
<dbReference type="GO" id="GO:0005524">
    <property type="term" value="F:ATP binding"/>
    <property type="evidence" value="ECO:0007669"/>
    <property type="project" value="UniProtKB-UniRule"/>
</dbReference>
<feature type="region of interest" description="Disordered" evidence="3">
    <location>
        <begin position="1776"/>
        <end position="1863"/>
    </location>
</feature>
<feature type="compositionally biased region" description="Gly residues" evidence="3">
    <location>
        <begin position="2883"/>
        <end position="2898"/>
    </location>
</feature>
<evidence type="ECO:0000256" key="1">
    <source>
        <dbReference type="PROSITE-ProRule" id="PRU00409"/>
    </source>
</evidence>
<feature type="domain" description="ATP-grasp" evidence="5">
    <location>
        <begin position="2647"/>
        <end position="2710"/>
    </location>
</feature>
<keyword evidence="2" id="KW-0175">Coiled coil</keyword>
<dbReference type="EMBL" id="JAEHOE010000075">
    <property type="protein sequence ID" value="KAG2489232.1"/>
    <property type="molecule type" value="Genomic_DNA"/>
</dbReference>
<dbReference type="InterPro" id="IPR036361">
    <property type="entry name" value="SAP_dom_sf"/>
</dbReference>
<dbReference type="SUPFAM" id="SSF56059">
    <property type="entry name" value="Glutathione synthetase ATP-binding domain-like"/>
    <property type="match status" value="1"/>
</dbReference>
<feature type="domain" description="SAP" evidence="4">
    <location>
        <begin position="148"/>
        <end position="182"/>
    </location>
</feature>
<dbReference type="PROSITE" id="PS50975">
    <property type="entry name" value="ATP_GRASP"/>
    <property type="match status" value="1"/>
</dbReference>
<feature type="region of interest" description="Disordered" evidence="3">
    <location>
        <begin position="2179"/>
        <end position="2212"/>
    </location>
</feature>
<dbReference type="Gene3D" id="3.30.1490.20">
    <property type="entry name" value="ATP-grasp fold, A domain"/>
    <property type="match status" value="1"/>
</dbReference>
<dbReference type="Gene3D" id="3.40.50.20">
    <property type="match status" value="1"/>
</dbReference>
<dbReference type="SMART" id="SM00513">
    <property type="entry name" value="SAP"/>
    <property type="match status" value="5"/>
</dbReference>
<evidence type="ECO:0000259" key="5">
    <source>
        <dbReference type="PROSITE" id="PS50975"/>
    </source>
</evidence>
<dbReference type="PANTHER" id="PTHR23132">
    <property type="entry name" value="D-ALANINE--D-ALANINE LIGASE"/>
    <property type="match status" value="1"/>
</dbReference>
<gene>
    <name evidence="6" type="ORF">HYH03_012254</name>
</gene>
<feature type="region of interest" description="Disordered" evidence="3">
    <location>
        <begin position="2025"/>
        <end position="2045"/>
    </location>
</feature>
<feature type="region of interest" description="Disordered" evidence="3">
    <location>
        <begin position="194"/>
        <end position="217"/>
    </location>
</feature>
<feature type="region of interest" description="Disordered" evidence="3">
    <location>
        <begin position="51"/>
        <end position="72"/>
    </location>
</feature>
<keyword evidence="1" id="KW-0067">ATP-binding</keyword>
<feature type="compositionally biased region" description="Acidic residues" evidence="3">
    <location>
        <begin position="792"/>
        <end position="802"/>
    </location>
</feature>
<feature type="coiled-coil region" evidence="2">
    <location>
        <begin position="599"/>
        <end position="635"/>
    </location>
</feature>
<evidence type="ECO:0008006" key="8">
    <source>
        <dbReference type="Google" id="ProtNLM"/>
    </source>
</evidence>
<sequence length="2898" mass="301252">MLTLGTCTGARLRLSSRRCARSAPCRVHRVFLPTYAPLGWRLVVQAKRGDRATSVPDGEEAGAGVPPSDDPRELGYWLGQTRDMAYKDLQVALKERSANAGGRRDELALRLAELMLAEEAERGPAAGGSGRSAAAGGGSSREELLAALSGVSYNDLQRMVSERGLRGGGKKPEMVERLADAMLEAGEGVEALLGGQEEEEEPEEPASRPKGRAAPSDRDALLDGLAELPYAELKALAQERGLRAAGKKEELQERLADAMLEAGETVDDLFEEEEEEEGAEEAASSAPAAPARNALLPDLMATDKADLLAMLEEYGEKPSKTMTKEDAARRVEQLMLAEMQEELADGEAEAEEDEYEDDEAEEYEEYEDEDADTAAAAEPDDGVDPTNPTQSDWNLLFDAEKVVVRAENESETRAGLYQKLKAVRKSAAYASRAALMDQLCVALPEHRLRAAVQASAEDPAAAAALATRIRQLRREAGDARAALIEATAAAAASGAPSPSAAAPAGTGPIDYDRLSLTDLRRMRVPDMQTACRHFGINADGNKYELLERLRAHLVAGEARERGGEEGAGDAGAEAVLGMTLRTLREELDARGLVTSGSKAELQNRLIDALREEAGVAERKAEAQEAEAEAAELASSPLLNPAPPLDQPEALAAHLAALAALPEDARAEALRQALEAVAPGSLLVLGREAPVDVAVVAGCLPGRLDLAQQSLDAARALLDALYTAPLDSPADRAMRPPPPDPAELMAAAGGAQAEEEPAPAPAKKGRKRTKTQAAPEAAQPAAAGQEGGLVGEGQEEEEEVDEEMAWKLQTLLAQTPPLSAAPVEGGAERPPGGVVVGVWWLDAATGTSTLLSPAQVYAATAAELAAGCLPSVHPGLLAVPSASPLSLDHPDEDAPVPPTAPGEAPAPAFADVAALAAHLRTTAHVVFPALPPGSPAYSELAAALEGAGVPLVGSPADAAEAVTDRVETLSKLAALHYPVTPLLEVTPADVDGAEAAAAAAAEGGAKAAAAEAEEEEEEEQEDPVMVAAAAQVAAKVEAWCKTQGYDPRTQLFLVRPRRSAGSTPAEEASTALGAARVGETLAPGLLAAAAAEAEARAAGAEEGEVAAAAAAVSMVVEAAPPPGAARFVCTVVETPDGPVALLPAELELADREAAVLEHFAEVAEWEALKDGADDEEIAARKAAVKLYEPEPWRLLPDSRTPVLPATTCLRMHTPPRFSRKLTHALRHAAAAAFTALGLRDCATLEGWVALPQGYFDQLEADAPGRLPPGRGEGLPDGPHLDEAWRVPTLYDPDPYILERLAEQEAERMEADPAPLEEYYDVGRSWHADLSLFDPAVRLDGARNGEGASVVFAGVSAELPLDARHPGVIQAADVGLPHAALLRNLANSALRRAAAAGDRRSQVPGGTYESPEEAVEAAAQAAAEAAGGEVQIFVGDKYDDVYGEEEEEYDELDEQGEGYEADEAEAEEGEAEEEGEEGEDPALTGPSAQAALAAMGAAAAPLELPPQALQLPMPPQLPLYETALMQHMREADEYDAWVEANDPDFWDDAEAQGRVDMMAAYMEDALEDDTDVLRARETSDNPPVLADMTAALEVETHKAALDAAVEALGPFGEALAEAMADEDLDEAVEADAEICLERTQELPGPEELLEAGVHGTLDDPRVAAAWQLAAVAELARRAGWELLPVEDAHEEAAEEEAEREAAGLPPLTVDEAQAERDAAFEQAEADQAVLEAMCEDDNEVMELRTGLITPVQLFLRFKTRQARRDPASHPLTAAALDAAAASDDDEAEEGEEAEAEASSSKAGSASTPAAAVEKGGPDEAAADPDAAEEAEEGEEEREPDAMLELGATEPGFGPTGDGGPGDSRNSYKTYSINVAPDNFVELPVPVTAGLLAAAAVQAAADARSGRGAAAAAGEDEEEGAAPSAAALAAGRLGMDLAADAGSGLAPEEAEALGFMELGYRPEAVAYDPTSGLPLLAAVGPTLDGLQRQALLGAWGGGWAEQGIPELAPIAVLYDAAFGGAGGAGAEAAEAGASAGEQEEEDDVEWDDEDAFSRGVAAATAESAAAAAEEEEGEGEEEGLSLAAPLIAEALAEGDVAGAELAALAAPLGARRVWVVVGGDGHMGRERGLAAGATIVAKLAKFQDMVVEPFLMVPMGEGVNADARTAELLRRRTEYMAGLGMVPPEAEPELDDDAYDVRPDRAPPGPSGPPLPPGFELEALLRPPPVPTQRPDMQCIYAVSLPTLLRPSVPEALHSLERTAARESVALHSLTELQKHQRAAHTDVQAELAAAGLEGVASLWDSDVTGQPGPPPARPLDLATFAEDAARAGAIVFVAARGEMAEQGTLQSLLELNGVPFVGPPSEQLSWVWDKTEAQELLESLSDEGVDAPPRLVLDPDQLLQTAFLDDGGCERVLRQLRSALDVNPSSPLLLRPLGESGGVGLARVATPDDLRAYAIALADGEPSLAADVLSSPHPPLPMPARLPDAFCVEPWVDADRIALVVGRMRPAEADEENEAGAEEGAEEEEEGGAEVASLVRTGWVDVSFALLGPLGRMTCLPPAVRATVVSGSDLAAAAQADADATALEAAARAEASGGDADAQAEAEEGEEEEAEGVVRAQEWALAHGAPTLLCPPPPEALEPEALANACSRAVMVADRLGLRGFVQIEAFVAADTGDLVVYDINAVPDLGPDSPVWRQAAAAGLLPSDLLRQMVALGLEASASPEARAATFESQISALDRAAWDDGSGYGEGEDEAEEGELGGGEDEVDEEGGLGGLGEGEEGMLGELEQLRGAGGDAEEEVGFEDDLDVDEEASARRLAGAAQDFADDDFGEEDGFGDEGAFGAQPQRKAAGGVGGGGYMGLEEGVGRRGGRGGSAGFEDDDEDEGLGGGPRASPGWRGGGF</sequence>
<feature type="compositionally biased region" description="Acidic residues" evidence="3">
    <location>
        <begin position="2034"/>
        <end position="2045"/>
    </location>
</feature>
<feature type="region of interest" description="Disordered" evidence="3">
    <location>
        <begin position="342"/>
        <end position="392"/>
    </location>
</feature>
<feature type="region of interest" description="Disordered" evidence="3">
    <location>
        <begin position="1394"/>
        <end position="1419"/>
    </location>
</feature>
<dbReference type="OrthoDB" id="548179at2759"/>
<dbReference type="SUPFAM" id="SSF68906">
    <property type="entry name" value="SAP domain"/>
    <property type="match status" value="2"/>
</dbReference>
<feature type="compositionally biased region" description="Pro residues" evidence="3">
    <location>
        <begin position="2199"/>
        <end position="2210"/>
    </location>
</feature>
<feature type="domain" description="SAP" evidence="4">
    <location>
        <begin position="225"/>
        <end position="259"/>
    </location>
</feature>
<feature type="coiled-coil region" evidence="2">
    <location>
        <begin position="462"/>
        <end position="489"/>
    </location>
</feature>
<feature type="compositionally biased region" description="Acidic residues" evidence="3">
    <location>
        <begin position="2507"/>
        <end position="2526"/>
    </location>
</feature>
<evidence type="ECO:0000256" key="3">
    <source>
        <dbReference type="SAM" id="MobiDB-lite"/>
    </source>
</evidence>
<dbReference type="PROSITE" id="PS50800">
    <property type="entry name" value="SAP"/>
    <property type="match status" value="4"/>
</dbReference>
<feature type="region of interest" description="Disordered" evidence="3">
    <location>
        <begin position="270"/>
        <end position="291"/>
    </location>
</feature>
<feature type="compositionally biased region" description="Acidic residues" evidence="3">
    <location>
        <begin position="2746"/>
        <end position="2767"/>
    </location>
</feature>
<feature type="compositionally biased region" description="Acidic residues" evidence="3">
    <location>
        <begin position="1780"/>
        <end position="1793"/>
    </location>
</feature>
<dbReference type="Gene3D" id="3.30.470.20">
    <property type="entry name" value="ATP-grasp fold, B domain"/>
    <property type="match status" value="2"/>
</dbReference>
<feature type="compositionally biased region" description="Acidic residues" evidence="3">
    <location>
        <begin position="2596"/>
        <end position="2608"/>
    </location>
</feature>
<keyword evidence="1" id="KW-0547">Nucleotide-binding</keyword>
<feature type="region of interest" description="Disordered" evidence="3">
    <location>
        <begin position="726"/>
        <end position="802"/>
    </location>
</feature>
<feature type="compositionally biased region" description="Acidic residues" evidence="3">
    <location>
        <begin position="1010"/>
        <end position="1021"/>
    </location>
</feature>
<feature type="region of interest" description="Disordered" evidence="3">
    <location>
        <begin position="2828"/>
        <end position="2898"/>
    </location>
</feature>
<feature type="compositionally biased region" description="Low complexity" evidence="3">
    <location>
        <begin position="1794"/>
        <end position="1809"/>
    </location>
</feature>
<feature type="region of interest" description="Disordered" evidence="3">
    <location>
        <begin position="2504"/>
        <end position="2527"/>
    </location>
</feature>
<accession>A0A835XT76</accession>
<feature type="compositionally biased region" description="Low complexity" evidence="3">
    <location>
        <begin position="771"/>
        <end position="783"/>
    </location>
</feature>
<dbReference type="GO" id="GO:0046872">
    <property type="term" value="F:metal ion binding"/>
    <property type="evidence" value="ECO:0007669"/>
    <property type="project" value="InterPro"/>
</dbReference>
<dbReference type="Gene3D" id="1.10.720.30">
    <property type="entry name" value="SAP domain"/>
    <property type="match status" value="1"/>
</dbReference>
<feature type="compositionally biased region" description="Acidic residues" evidence="3">
    <location>
        <begin position="270"/>
        <end position="280"/>
    </location>
</feature>
<evidence type="ECO:0000313" key="6">
    <source>
        <dbReference type="EMBL" id="KAG2489232.1"/>
    </source>
</evidence>
<organism evidence="6 7">
    <name type="scientific">Edaphochlamys debaryana</name>
    <dbReference type="NCBI Taxonomy" id="47281"/>
    <lineage>
        <taxon>Eukaryota</taxon>
        <taxon>Viridiplantae</taxon>
        <taxon>Chlorophyta</taxon>
        <taxon>core chlorophytes</taxon>
        <taxon>Chlorophyceae</taxon>
        <taxon>CS clade</taxon>
        <taxon>Chlamydomonadales</taxon>
        <taxon>Chlamydomonadales incertae sedis</taxon>
        <taxon>Edaphochlamys</taxon>
    </lineage>
</organism>
<dbReference type="InterPro" id="IPR003034">
    <property type="entry name" value="SAP_dom"/>
</dbReference>
<dbReference type="InterPro" id="IPR011761">
    <property type="entry name" value="ATP-grasp"/>
</dbReference>
<feature type="region of interest" description="Disordered" evidence="3">
    <location>
        <begin position="2738"/>
        <end position="2777"/>
    </location>
</feature>
<feature type="region of interest" description="Disordered" evidence="3">
    <location>
        <begin position="1443"/>
        <end position="1482"/>
    </location>
</feature>
<feature type="domain" description="SAP" evidence="4">
    <location>
        <begin position="519"/>
        <end position="553"/>
    </location>
</feature>
<feature type="compositionally biased region" description="Acidic residues" evidence="3">
    <location>
        <begin position="1818"/>
        <end position="1836"/>
    </location>
</feature>
<name>A0A835XT76_9CHLO</name>
<feature type="compositionally biased region" description="Acidic residues" evidence="3">
    <location>
        <begin position="342"/>
        <end position="383"/>
    </location>
</feature>
<feature type="domain" description="SAP" evidence="4">
    <location>
        <begin position="575"/>
        <end position="609"/>
    </location>
</feature>
<feature type="region of interest" description="Disordered" evidence="3">
    <location>
        <begin position="1003"/>
        <end position="1022"/>
    </location>
</feature>
<dbReference type="GO" id="GO:0008716">
    <property type="term" value="F:D-alanine-D-alanine ligase activity"/>
    <property type="evidence" value="ECO:0007669"/>
    <property type="project" value="TreeGrafter"/>
</dbReference>
<feature type="compositionally biased region" description="Low complexity" evidence="3">
    <location>
        <begin position="281"/>
        <end position="291"/>
    </location>
</feature>
<dbReference type="PANTHER" id="PTHR23132:SF0">
    <property type="entry name" value="D-ALANINE-D-ALANINE LIGASE FAMILY"/>
    <property type="match status" value="1"/>
</dbReference>
<proteinExistence type="predicted"/>
<feature type="compositionally biased region" description="Low complexity" evidence="3">
    <location>
        <begin position="741"/>
        <end position="751"/>
    </location>
</feature>
<feature type="compositionally biased region" description="Low complexity" evidence="3">
    <location>
        <begin position="2584"/>
        <end position="2595"/>
    </location>
</feature>
<protein>
    <recommendedName>
        <fullName evidence="8">SAP domain-containing protein</fullName>
    </recommendedName>
</protein>
<dbReference type="Proteomes" id="UP000612055">
    <property type="component" value="Unassembled WGS sequence"/>
</dbReference>
<comment type="caution">
    <text evidence="6">The sequence shown here is derived from an EMBL/GenBank/DDBJ whole genome shotgun (WGS) entry which is preliminary data.</text>
</comment>
<evidence type="ECO:0000259" key="4">
    <source>
        <dbReference type="PROSITE" id="PS50800"/>
    </source>
</evidence>
<feature type="compositionally biased region" description="Acidic residues" evidence="3">
    <location>
        <begin position="1443"/>
        <end position="1478"/>
    </location>
</feature>
<feature type="region of interest" description="Disordered" evidence="3">
    <location>
        <begin position="2584"/>
        <end position="2608"/>
    </location>
</feature>
<keyword evidence="7" id="KW-1185">Reference proteome</keyword>
<evidence type="ECO:0000313" key="7">
    <source>
        <dbReference type="Proteomes" id="UP000612055"/>
    </source>
</evidence>
<reference evidence="6" key="1">
    <citation type="journal article" date="2020" name="bioRxiv">
        <title>Comparative genomics of Chlamydomonas.</title>
        <authorList>
            <person name="Craig R.J."/>
            <person name="Hasan A.R."/>
            <person name="Ness R.W."/>
            <person name="Keightley P.D."/>
        </authorList>
    </citation>
    <scope>NUCLEOTIDE SEQUENCE</scope>
    <source>
        <strain evidence="6">CCAP 11/70</strain>
    </source>
</reference>
<dbReference type="InterPro" id="IPR013815">
    <property type="entry name" value="ATP_grasp_subdomain_1"/>
</dbReference>